<dbReference type="Proteomes" id="UP000266483">
    <property type="component" value="Unassembled WGS sequence"/>
</dbReference>
<feature type="transmembrane region" description="Helical" evidence="5">
    <location>
        <begin position="216"/>
        <end position="239"/>
    </location>
</feature>
<protein>
    <recommendedName>
        <fullName evidence="10">Methyl-accepting chemotaxis protein</fullName>
    </recommendedName>
</protein>
<dbReference type="CDD" id="cd06225">
    <property type="entry name" value="HAMP"/>
    <property type="match status" value="1"/>
</dbReference>
<gene>
    <name evidence="8" type="ORF">CJO09_13590</name>
</gene>
<name>A0ABX9MTX5_9BURK</name>
<evidence type="ECO:0000256" key="2">
    <source>
        <dbReference type="ARBA" id="ARBA00029447"/>
    </source>
</evidence>
<keyword evidence="5" id="KW-0472">Membrane</keyword>
<organism evidence="8 9">
    <name type="scientific">Neopusillimonas maritima</name>
    <dbReference type="NCBI Taxonomy" id="2026239"/>
    <lineage>
        <taxon>Bacteria</taxon>
        <taxon>Pseudomonadati</taxon>
        <taxon>Pseudomonadota</taxon>
        <taxon>Betaproteobacteria</taxon>
        <taxon>Burkholderiales</taxon>
        <taxon>Alcaligenaceae</taxon>
        <taxon>Neopusillimonas</taxon>
    </lineage>
</organism>
<dbReference type="InterPro" id="IPR003660">
    <property type="entry name" value="HAMP_dom"/>
</dbReference>
<evidence type="ECO:0000313" key="9">
    <source>
        <dbReference type="Proteomes" id="UP000266483"/>
    </source>
</evidence>
<dbReference type="CDD" id="cd19411">
    <property type="entry name" value="MCP2201-like_sensor"/>
    <property type="match status" value="1"/>
</dbReference>
<keyword evidence="5" id="KW-1133">Transmembrane helix</keyword>
<dbReference type="Pfam" id="PF12729">
    <property type="entry name" value="4HB_MCP_1"/>
    <property type="match status" value="1"/>
</dbReference>
<dbReference type="Gene3D" id="1.10.287.950">
    <property type="entry name" value="Methyl-accepting chemotaxis protein"/>
    <property type="match status" value="1"/>
</dbReference>
<keyword evidence="9" id="KW-1185">Reference proteome</keyword>
<dbReference type="Pfam" id="PF00672">
    <property type="entry name" value="HAMP"/>
    <property type="match status" value="1"/>
</dbReference>
<feature type="domain" description="Methyl-accepting transducer" evidence="6">
    <location>
        <begin position="298"/>
        <end position="527"/>
    </location>
</feature>
<proteinExistence type="inferred from homology"/>
<feature type="region of interest" description="Disordered" evidence="4">
    <location>
        <begin position="552"/>
        <end position="621"/>
    </location>
</feature>
<sequence length="621" mass="66583">MSNTRSTKENRGSVVNSVCRKSFDSFLQEGTVNRFKIGTRLTLGFGLMLVFMAILMAVSLMRMNAGAQATSEITERGVAVERLVSRWLSVMHENSIQMQILGLLYDPGLRKEFETAIEKGSAESTKIQKELQLMLSDPEALALFQDTQRKRAAFGKANDEALQAQRAGDFVRADNMLQKTVPGLRAEYEKSVRALLAFQQKNMNEAAAQLDADNQLAIKIVFGVGVVALILGVLFAFGITRSIVRPLQTAVGYAKAISNRDLTRQVEVRGKDETAELLQALRMMNQNLVGVISKVQSGSESIATASGEIASGNTDLSSRTEEQASSLAETAATMEQLTTTVQLNTDNARKANQLAGSASKVAVESGDVVGQVVETMSSIDQRAKQVADIITVIDGIAFQTNILALNAAVEAARAGEQGKGFAVVASEVRSLAQRSAQAAKEIKELIEMSVAATNQGNLLVGKAGQSMKETVDSIKQVVDIMEEIAAASEEQSTGIEQVNQAVMQMDQVTQQNAALVEEASVASQNMQAQAADLSRLVSTFKVNLIEDLSWKKTDKSANSGSDDASPGSSSKDGRTSLRGSKKASSRKGEDAEFSEDDWVDDADSPEGSDDRGSGPRLALGY</sequence>
<dbReference type="SMART" id="SM00283">
    <property type="entry name" value="MA"/>
    <property type="match status" value="1"/>
</dbReference>
<keyword evidence="3" id="KW-0807">Transducer</keyword>
<dbReference type="PROSITE" id="PS50111">
    <property type="entry name" value="CHEMOTAXIS_TRANSDUC_2"/>
    <property type="match status" value="1"/>
</dbReference>
<dbReference type="InterPro" id="IPR051310">
    <property type="entry name" value="MCP_chemotaxis"/>
</dbReference>
<dbReference type="SUPFAM" id="SSF58104">
    <property type="entry name" value="Methyl-accepting chemotaxis protein (MCP) signaling domain"/>
    <property type="match status" value="1"/>
</dbReference>
<accession>A0ABX9MTX5</accession>
<evidence type="ECO:0008006" key="10">
    <source>
        <dbReference type="Google" id="ProtNLM"/>
    </source>
</evidence>
<dbReference type="InterPro" id="IPR047347">
    <property type="entry name" value="YvaQ-like_sensor"/>
</dbReference>
<dbReference type="SMART" id="SM00304">
    <property type="entry name" value="HAMP"/>
    <property type="match status" value="1"/>
</dbReference>
<feature type="compositionally biased region" description="Low complexity" evidence="4">
    <location>
        <begin position="556"/>
        <end position="570"/>
    </location>
</feature>
<comment type="similarity">
    <text evidence="2">Belongs to the methyl-accepting chemotaxis (MCP) protein family.</text>
</comment>
<evidence type="ECO:0000259" key="7">
    <source>
        <dbReference type="PROSITE" id="PS50885"/>
    </source>
</evidence>
<dbReference type="CDD" id="cd11386">
    <property type="entry name" value="MCP_signal"/>
    <property type="match status" value="1"/>
</dbReference>
<evidence type="ECO:0000256" key="5">
    <source>
        <dbReference type="SAM" id="Phobius"/>
    </source>
</evidence>
<comment type="caution">
    <text evidence="8">The sequence shown here is derived from an EMBL/GenBank/DDBJ whole genome shotgun (WGS) entry which is preliminary data.</text>
</comment>
<feature type="compositionally biased region" description="Acidic residues" evidence="4">
    <location>
        <begin position="591"/>
        <end position="607"/>
    </location>
</feature>
<keyword evidence="5" id="KW-0812">Transmembrane</keyword>
<evidence type="ECO:0000256" key="4">
    <source>
        <dbReference type="SAM" id="MobiDB-lite"/>
    </source>
</evidence>
<dbReference type="Pfam" id="PF00015">
    <property type="entry name" value="MCPsignal"/>
    <property type="match status" value="1"/>
</dbReference>
<dbReference type="PROSITE" id="PS50885">
    <property type="entry name" value="HAMP"/>
    <property type="match status" value="1"/>
</dbReference>
<dbReference type="InterPro" id="IPR004089">
    <property type="entry name" value="MCPsignal_dom"/>
</dbReference>
<keyword evidence="1" id="KW-0488">Methylation</keyword>
<dbReference type="EMBL" id="NQOU01000006">
    <property type="protein sequence ID" value="RII82028.1"/>
    <property type="molecule type" value="Genomic_DNA"/>
</dbReference>
<feature type="transmembrane region" description="Helical" evidence="5">
    <location>
        <begin position="41"/>
        <end position="61"/>
    </location>
</feature>
<reference evidence="8 9" key="1">
    <citation type="submission" date="2017-08" db="EMBL/GenBank/DDBJ databases">
        <title>Pusillimonas indicus sp. nov., a member of the family Alcaligenaceae isolated from surface seawater.</title>
        <authorList>
            <person name="Li J."/>
        </authorList>
    </citation>
    <scope>NUCLEOTIDE SEQUENCE [LARGE SCALE GENOMIC DNA]</scope>
    <source>
        <strain evidence="8 9">17-4A</strain>
    </source>
</reference>
<evidence type="ECO:0000259" key="6">
    <source>
        <dbReference type="PROSITE" id="PS50111"/>
    </source>
</evidence>
<feature type="domain" description="HAMP" evidence="7">
    <location>
        <begin position="241"/>
        <end position="293"/>
    </location>
</feature>
<dbReference type="PANTHER" id="PTHR43531">
    <property type="entry name" value="PROTEIN ICFG"/>
    <property type="match status" value="1"/>
</dbReference>
<evidence type="ECO:0000256" key="1">
    <source>
        <dbReference type="ARBA" id="ARBA00022481"/>
    </source>
</evidence>
<dbReference type="InterPro" id="IPR024478">
    <property type="entry name" value="HlyB_4HB_MCP"/>
</dbReference>
<dbReference type="PANTHER" id="PTHR43531:SF14">
    <property type="entry name" value="METHYL-ACCEPTING CHEMOTAXIS PROTEIN I-RELATED"/>
    <property type="match status" value="1"/>
</dbReference>
<evidence type="ECO:0000313" key="8">
    <source>
        <dbReference type="EMBL" id="RII82028.1"/>
    </source>
</evidence>
<evidence type="ECO:0000256" key="3">
    <source>
        <dbReference type="PROSITE-ProRule" id="PRU00284"/>
    </source>
</evidence>